<keyword evidence="3" id="KW-1185">Reference proteome</keyword>
<reference evidence="2 3" key="1">
    <citation type="journal article" date="2019" name="Emerg. Microbes Infect.">
        <title>Comprehensive subspecies identification of 175 nontuberculous mycobacteria species based on 7547 genomic profiles.</title>
        <authorList>
            <person name="Matsumoto Y."/>
            <person name="Kinjo T."/>
            <person name="Motooka D."/>
            <person name="Nabeya D."/>
            <person name="Jung N."/>
            <person name="Uechi K."/>
            <person name="Horii T."/>
            <person name="Iida T."/>
            <person name="Fujita J."/>
            <person name="Nakamura S."/>
        </authorList>
    </citation>
    <scope>NUCLEOTIDE SEQUENCE [LARGE SCALE GENOMIC DNA]</scope>
    <source>
        <strain evidence="2 3">JCM 13574</strain>
    </source>
</reference>
<organism evidence="2 3">
    <name type="scientific">Mycolicibacterium madagascariense</name>
    <dbReference type="NCBI Taxonomy" id="212765"/>
    <lineage>
        <taxon>Bacteria</taxon>
        <taxon>Bacillati</taxon>
        <taxon>Actinomycetota</taxon>
        <taxon>Actinomycetes</taxon>
        <taxon>Mycobacteriales</taxon>
        <taxon>Mycobacteriaceae</taxon>
        <taxon>Mycolicibacterium</taxon>
    </lineage>
</organism>
<dbReference type="EMBL" id="AP022610">
    <property type="protein sequence ID" value="BBZ26355.1"/>
    <property type="molecule type" value="Genomic_DNA"/>
</dbReference>
<dbReference type="AlphaFoldDB" id="A0A7I7XAM1"/>
<dbReference type="Proteomes" id="UP000466517">
    <property type="component" value="Chromosome"/>
</dbReference>
<dbReference type="KEGG" id="mmag:MMAD_06500"/>
<accession>A0A7I7XAM1</accession>
<keyword evidence="1" id="KW-0732">Signal</keyword>
<evidence type="ECO:0000313" key="2">
    <source>
        <dbReference type="EMBL" id="BBZ26355.1"/>
    </source>
</evidence>
<evidence type="ECO:0000256" key="1">
    <source>
        <dbReference type="SAM" id="SignalP"/>
    </source>
</evidence>
<name>A0A7I7XAM1_9MYCO</name>
<feature type="chain" id="PRO_5038669229" description="Secreted protein" evidence="1">
    <location>
        <begin position="22"/>
        <end position="144"/>
    </location>
</feature>
<proteinExistence type="predicted"/>
<gene>
    <name evidence="2" type="ORF">MMAD_06500</name>
</gene>
<evidence type="ECO:0008006" key="4">
    <source>
        <dbReference type="Google" id="ProtNLM"/>
    </source>
</evidence>
<evidence type="ECO:0000313" key="3">
    <source>
        <dbReference type="Proteomes" id="UP000466517"/>
    </source>
</evidence>
<protein>
    <recommendedName>
        <fullName evidence="4">Secreted protein</fullName>
    </recommendedName>
</protein>
<sequence>MIVRRMVAAAVAAVASTVVCAGPAAADDFTGTYSVTLIGATGQSSWSTRTACAPAGSCVAHVTSSVGWSGNATLSGNRWTMTVARADGHSCPDGTRHAEMQTWSWDATTLDGEVGGVSTDPASCPVGQANSFSLTRMRVGGTPL</sequence>
<feature type="signal peptide" evidence="1">
    <location>
        <begin position="1"/>
        <end position="21"/>
    </location>
</feature>